<name>A0A1G7WEQ5_9VIBR</name>
<evidence type="ECO:0000256" key="6">
    <source>
        <dbReference type="ARBA" id="ARBA00025643"/>
    </source>
</evidence>
<evidence type="ECO:0000313" key="9">
    <source>
        <dbReference type="EMBL" id="SDG69640.1"/>
    </source>
</evidence>
<dbReference type="NCBIfam" id="TIGR03170">
    <property type="entry name" value="flgA_cterm"/>
    <property type="match status" value="1"/>
</dbReference>
<keyword evidence="7" id="KW-1005">Bacterial flagellum biogenesis</keyword>
<gene>
    <name evidence="9" type="ORF">SAMN04488136_101323</name>
</gene>
<dbReference type="OrthoDB" id="5729023at2"/>
<evidence type="ECO:0000256" key="3">
    <source>
        <dbReference type="ARBA" id="ARBA00014754"/>
    </source>
</evidence>
<dbReference type="Gene3D" id="3.90.1210.10">
    <property type="entry name" value="Antifreeze-like/N-acetylneuraminic acid synthase C-terminal domain"/>
    <property type="match status" value="1"/>
</dbReference>
<dbReference type="InterPro" id="IPR041231">
    <property type="entry name" value="FlgA_N"/>
</dbReference>
<dbReference type="GO" id="GO:0044780">
    <property type="term" value="P:bacterial-type flagellum assembly"/>
    <property type="evidence" value="ECO:0007669"/>
    <property type="project" value="InterPro"/>
</dbReference>
<dbReference type="AlphaFoldDB" id="A0A1G7WEQ5"/>
<comment type="similarity">
    <text evidence="2 7">Belongs to the FlgA family.</text>
</comment>
<keyword evidence="4 7" id="KW-0732">Signal</keyword>
<evidence type="ECO:0000256" key="4">
    <source>
        <dbReference type="ARBA" id="ARBA00022729"/>
    </source>
</evidence>
<dbReference type="PANTHER" id="PTHR36307:SF1">
    <property type="entry name" value="FLAGELLA BASAL BODY P-RING FORMATION PROTEIN FLGA"/>
    <property type="match status" value="1"/>
</dbReference>
<protein>
    <recommendedName>
        <fullName evidence="3 7">Flagella basal body P-ring formation protein FlgA</fullName>
    </recommendedName>
</protein>
<evidence type="ECO:0000256" key="1">
    <source>
        <dbReference type="ARBA" id="ARBA00004418"/>
    </source>
</evidence>
<dbReference type="RefSeq" id="WP_093268717.1">
    <property type="nucleotide sequence ID" value="NZ_FNDD01000001.1"/>
</dbReference>
<dbReference type="GO" id="GO:0042597">
    <property type="term" value="C:periplasmic space"/>
    <property type="evidence" value="ECO:0007669"/>
    <property type="project" value="UniProtKB-SubCell"/>
</dbReference>
<dbReference type="CDD" id="cd11614">
    <property type="entry name" value="SAF_CpaB_FlgA_like"/>
    <property type="match status" value="1"/>
</dbReference>
<keyword evidence="5 7" id="KW-0574">Periplasm</keyword>
<dbReference type="EMBL" id="FNDD01000001">
    <property type="protein sequence ID" value="SDG69640.1"/>
    <property type="molecule type" value="Genomic_DNA"/>
</dbReference>
<keyword evidence="10" id="KW-1185">Reference proteome</keyword>
<dbReference type="PANTHER" id="PTHR36307">
    <property type="entry name" value="FLAGELLA BASAL BODY P-RING FORMATION PROTEIN FLGA"/>
    <property type="match status" value="1"/>
</dbReference>
<evidence type="ECO:0000256" key="7">
    <source>
        <dbReference type="RuleBase" id="RU362063"/>
    </source>
</evidence>
<proteinExistence type="inferred from homology"/>
<evidence type="ECO:0000259" key="8">
    <source>
        <dbReference type="SMART" id="SM00858"/>
    </source>
</evidence>
<sequence>MMLNESISKITFQPKCRAFYKLFSKCIGFLLIFFSTCALSATENQIHAIQTAAQDYILDNIDWPEGGTLEASANDLDSRILATDCPTALETSSSSLSSSASSITVLVECPADNWRIYVPVKLTRTGPQVTLVTALNRGQTIGPNDITISMVDLLRQRRQGFTSAESVIGARVKKNLRPGEVLESNDICVVCRNETVLIKANKLGMTISTKGVALSDGAQGEQIRVKNSKSNRIIEARVTGIGEVTVQF</sequence>
<feature type="signal peptide" evidence="7">
    <location>
        <begin position="1"/>
        <end position="40"/>
    </location>
</feature>
<dbReference type="Proteomes" id="UP000198854">
    <property type="component" value="Unassembled WGS sequence"/>
</dbReference>
<evidence type="ECO:0000256" key="2">
    <source>
        <dbReference type="ARBA" id="ARBA00010474"/>
    </source>
</evidence>
<reference evidence="9 10" key="1">
    <citation type="submission" date="2016-10" db="EMBL/GenBank/DDBJ databases">
        <authorList>
            <person name="de Groot N.N."/>
        </authorList>
    </citation>
    <scope>NUCLEOTIDE SEQUENCE [LARGE SCALE GENOMIC DNA]</scope>
    <source>
        <strain evidence="9 10">CGMCC 1.10228</strain>
    </source>
</reference>
<comment type="function">
    <text evidence="6 7">Involved in the assembly process of the P-ring formation. It may associate with FlgF on the rod constituting a structure essential for the P-ring assembly or may act as a modulator protein for the P-ring assembly.</text>
</comment>
<feature type="chain" id="PRO_5011329661" description="Flagella basal body P-ring formation protein FlgA" evidence="7">
    <location>
        <begin position="41"/>
        <end position="248"/>
    </location>
</feature>
<dbReference type="Gene3D" id="2.30.30.760">
    <property type="match status" value="1"/>
</dbReference>
<feature type="domain" description="SAF" evidence="8">
    <location>
        <begin position="126"/>
        <end position="188"/>
    </location>
</feature>
<dbReference type="InterPro" id="IPR017585">
    <property type="entry name" value="SAF_FlgA"/>
</dbReference>
<dbReference type="SMART" id="SM00858">
    <property type="entry name" value="SAF"/>
    <property type="match status" value="1"/>
</dbReference>
<organism evidence="9 10">
    <name type="scientific">Vibrio xiamenensis</name>
    <dbReference type="NCBI Taxonomy" id="861298"/>
    <lineage>
        <taxon>Bacteria</taxon>
        <taxon>Pseudomonadati</taxon>
        <taxon>Pseudomonadota</taxon>
        <taxon>Gammaproteobacteria</taxon>
        <taxon>Vibrionales</taxon>
        <taxon>Vibrionaceae</taxon>
        <taxon>Vibrio</taxon>
    </lineage>
</organism>
<dbReference type="Pfam" id="PF17656">
    <property type="entry name" value="ChapFlgA_N"/>
    <property type="match status" value="1"/>
</dbReference>
<accession>A0A1G7WEQ5</accession>
<dbReference type="Pfam" id="PF13144">
    <property type="entry name" value="ChapFlgA"/>
    <property type="match status" value="1"/>
</dbReference>
<keyword evidence="9" id="KW-0282">Flagellum</keyword>
<keyword evidence="9" id="KW-0969">Cilium</keyword>
<dbReference type="InterPro" id="IPR039246">
    <property type="entry name" value="Flagellar_FlgA"/>
</dbReference>
<comment type="subcellular location">
    <subcellularLocation>
        <location evidence="1 7">Periplasm</location>
    </subcellularLocation>
</comment>
<evidence type="ECO:0000256" key="5">
    <source>
        <dbReference type="ARBA" id="ARBA00022764"/>
    </source>
</evidence>
<dbReference type="STRING" id="861298.SAMN04488136_101323"/>
<keyword evidence="9" id="KW-0966">Cell projection</keyword>
<dbReference type="InterPro" id="IPR013974">
    <property type="entry name" value="SAF"/>
</dbReference>
<evidence type="ECO:0000313" key="10">
    <source>
        <dbReference type="Proteomes" id="UP000198854"/>
    </source>
</evidence>